<evidence type="ECO:0000256" key="4">
    <source>
        <dbReference type="ARBA" id="ARBA00022801"/>
    </source>
</evidence>
<feature type="domain" description="DDH" evidence="6">
    <location>
        <begin position="95"/>
        <end position="235"/>
    </location>
</feature>
<dbReference type="AlphaFoldDB" id="A0A1M6K9C7"/>
<dbReference type="GO" id="GO:0003676">
    <property type="term" value="F:nucleic acid binding"/>
    <property type="evidence" value="ECO:0007669"/>
    <property type="project" value="InterPro"/>
</dbReference>
<dbReference type="GO" id="GO:0006281">
    <property type="term" value="P:DNA repair"/>
    <property type="evidence" value="ECO:0007669"/>
    <property type="project" value="InterPro"/>
</dbReference>
<dbReference type="GO" id="GO:0006310">
    <property type="term" value="P:DNA recombination"/>
    <property type="evidence" value="ECO:0007669"/>
    <property type="project" value="InterPro"/>
</dbReference>
<name>A0A1M6K9C7_9BACL</name>
<keyword evidence="10" id="KW-1185">Reference proteome</keyword>
<dbReference type="GO" id="GO:0008409">
    <property type="term" value="F:5'-3' exonuclease activity"/>
    <property type="evidence" value="ECO:0007669"/>
    <property type="project" value="InterPro"/>
</dbReference>
<dbReference type="RefSeq" id="WP_072872676.1">
    <property type="nucleotide sequence ID" value="NZ_FRAF01000001.1"/>
</dbReference>
<evidence type="ECO:0000256" key="1">
    <source>
        <dbReference type="ARBA" id="ARBA00005915"/>
    </source>
</evidence>
<evidence type="ECO:0000259" key="8">
    <source>
        <dbReference type="Pfam" id="PF17768"/>
    </source>
</evidence>
<dbReference type="InterPro" id="IPR041122">
    <property type="entry name" value="RecJ_OB"/>
</dbReference>
<dbReference type="Pfam" id="PF17768">
    <property type="entry name" value="RecJ_OB"/>
    <property type="match status" value="1"/>
</dbReference>
<dbReference type="Pfam" id="PF01368">
    <property type="entry name" value="DHH"/>
    <property type="match status" value="1"/>
</dbReference>
<evidence type="ECO:0000313" key="9">
    <source>
        <dbReference type="EMBL" id="SHJ55532.1"/>
    </source>
</evidence>
<feature type="domain" description="RecJ OB" evidence="8">
    <location>
        <begin position="467"/>
        <end position="572"/>
    </location>
</feature>
<evidence type="ECO:0000259" key="6">
    <source>
        <dbReference type="Pfam" id="PF01368"/>
    </source>
</evidence>
<keyword evidence="3" id="KW-0540">Nuclease</keyword>
<organism evidence="9 10">
    <name type="scientific">Alicyclobacillus tolerans</name>
    <dbReference type="NCBI Taxonomy" id="90970"/>
    <lineage>
        <taxon>Bacteria</taxon>
        <taxon>Bacillati</taxon>
        <taxon>Bacillota</taxon>
        <taxon>Bacilli</taxon>
        <taxon>Bacillales</taxon>
        <taxon>Alicyclobacillaceae</taxon>
        <taxon>Alicyclobacillus</taxon>
    </lineage>
</organism>
<dbReference type="InterPro" id="IPR004610">
    <property type="entry name" value="RecJ"/>
</dbReference>
<dbReference type="STRING" id="1830138.SAMN05443507_101183"/>
<dbReference type="Gene3D" id="3.90.1640.30">
    <property type="match status" value="1"/>
</dbReference>
<keyword evidence="5 9" id="KW-0269">Exonuclease</keyword>
<proteinExistence type="inferred from homology"/>
<evidence type="ECO:0000256" key="3">
    <source>
        <dbReference type="ARBA" id="ARBA00022722"/>
    </source>
</evidence>
<evidence type="ECO:0000259" key="7">
    <source>
        <dbReference type="Pfam" id="PF02272"/>
    </source>
</evidence>
<reference evidence="10" key="1">
    <citation type="submission" date="2016-11" db="EMBL/GenBank/DDBJ databases">
        <authorList>
            <person name="Varghese N."/>
            <person name="Submissions S."/>
        </authorList>
    </citation>
    <scope>NUCLEOTIDE SEQUENCE [LARGE SCALE GENOMIC DNA]</scope>
    <source>
        <strain evidence="10">USBA-503</strain>
    </source>
</reference>
<keyword evidence="4" id="KW-0378">Hydrolase</keyword>
<dbReference type="InterPro" id="IPR051673">
    <property type="entry name" value="SSDNA_exonuclease_RecJ"/>
</dbReference>
<evidence type="ECO:0000313" key="10">
    <source>
        <dbReference type="Proteomes" id="UP000184016"/>
    </source>
</evidence>
<comment type="similarity">
    <text evidence="1">Belongs to the RecJ family.</text>
</comment>
<protein>
    <recommendedName>
        <fullName evidence="2">Single-stranded-DNA-specific exonuclease RecJ</fullName>
    </recommendedName>
</protein>
<dbReference type="Proteomes" id="UP000184016">
    <property type="component" value="Unassembled WGS sequence"/>
</dbReference>
<dbReference type="EMBL" id="FRAF01000001">
    <property type="protein sequence ID" value="SHJ55532.1"/>
    <property type="molecule type" value="Genomic_DNA"/>
</dbReference>
<dbReference type="InterPro" id="IPR038763">
    <property type="entry name" value="DHH_sf"/>
</dbReference>
<dbReference type="PANTHER" id="PTHR30255">
    <property type="entry name" value="SINGLE-STRANDED-DNA-SPECIFIC EXONUCLEASE RECJ"/>
    <property type="match status" value="1"/>
</dbReference>
<dbReference type="Gene3D" id="3.10.310.30">
    <property type="match status" value="1"/>
</dbReference>
<evidence type="ECO:0000256" key="5">
    <source>
        <dbReference type="ARBA" id="ARBA00022839"/>
    </source>
</evidence>
<dbReference type="InterPro" id="IPR003156">
    <property type="entry name" value="DHHA1_dom"/>
</dbReference>
<dbReference type="NCBIfam" id="TIGR00644">
    <property type="entry name" value="recJ"/>
    <property type="match status" value="1"/>
</dbReference>
<evidence type="ECO:0000256" key="2">
    <source>
        <dbReference type="ARBA" id="ARBA00019841"/>
    </source>
</evidence>
<dbReference type="Pfam" id="PF02272">
    <property type="entry name" value="DHHA1"/>
    <property type="match status" value="1"/>
</dbReference>
<dbReference type="SUPFAM" id="SSF64182">
    <property type="entry name" value="DHH phosphoesterases"/>
    <property type="match status" value="1"/>
</dbReference>
<feature type="domain" description="DHHA1" evidence="7">
    <location>
        <begin position="364"/>
        <end position="451"/>
    </location>
</feature>
<sequence>MDRLMIDVYQEVNDREDKLLWVNSSADSEEIDRIAEHFSVPHLLVELLWKRGFHTLSEIAEFLAESPSYSPPDDFLDMNLACQIIAECISSHQPIVVVGDYDVDGVTASTILTDALERLGAKVVCWIPHRVEDGYGLQVKHVEKAVQLEASLLITVDNGIRAIEAVKTARLYHLPVIVTDHHEHGEELPIAHAIVHYIRHRNAIVAKRLSGAGVALKLAAALHNGHIENEWIALASLGALADVMPMLGENRRLIKDGLQVLSQWSHAGWRALLHVAGLPEGESITLQQLLWRMIPRLNAAGRMDSADIAFRLLHRPSSEEAKSLAETIESLNRERKSWTEIATAAAIEQYQNQLENARGIVVWGEWPLGVVGIVAARLAEKFQSPAIVFANNGQHLLRGSGRSYGNDSLLAILESCQETLHHFGGHDYAVGCAVERHQLEAFRRQFQSTVKNQAKDKHDVHVPLTSDGNLMFREATPELAHWLTRLQPYGNGFKSFCFYMGPVELIDMQWIGKEQNHLRFTVRDEEATIGQWIWFQAPKICNSWHPGDCLGAIVEIVENQWQGQKRVQIHVKNAWRHLHPLRRQEISKYYHWFSQQSQIDKQNLHHWQKKLPRLNLLMSIFCELGFAVEDATAYYKVQVESARKIRDSFIYQQHLIENMEIVADTSSLSSAR</sequence>
<accession>A0A1M6K9C7</accession>
<dbReference type="PANTHER" id="PTHR30255:SF2">
    <property type="entry name" value="SINGLE-STRANDED-DNA-SPECIFIC EXONUCLEASE RECJ"/>
    <property type="match status" value="1"/>
</dbReference>
<gene>
    <name evidence="9" type="ORF">SAMN05443507_101183</name>
</gene>
<dbReference type="InterPro" id="IPR001667">
    <property type="entry name" value="DDH_dom"/>
</dbReference>